<dbReference type="Gene3D" id="1.10.10.610">
    <property type="entry name" value="YehU-like"/>
    <property type="match status" value="1"/>
</dbReference>
<gene>
    <name evidence="2" type="ORF">MHIR_DE00479</name>
</gene>
<dbReference type="NCBIfam" id="NF003438">
    <property type="entry name" value="PRK04966.1"/>
    <property type="match status" value="1"/>
</dbReference>
<keyword evidence="3" id="KW-1185">Reference proteome</keyword>
<evidence type="ECO:0000313" key="2">
    <source>
        <dbReference type="EMBL" id="CUX96736.1"/>
    </source>
</evidence>
<dbReference type="SUPFAM" id="SSF118001">
    <property type="entry name" value="YehU-like"/>
    <property type="match status" value="1"/>
</dbReference>
<dbReference type="InterPro" id="IPR036685">
    <property type="entry name" value="YehU-like_sf"/>
</dbReference>
<dbReference type="KEGG" id="den:MHIR_DE00479"/>
<dbReference type="Proteomes" id="UP000095322">
    <property type="component" value="Chromosome I"/>
</dbReference>
<sequence length="73" mass="8566">MIIPWQQIDSITLYNVIESFVLREGTDYGIQEKKLQQKVADVLRQVQVGEAVLVWSESHESINIILRSQYRFD</sequence>
<evidence type="ECO:0000313" key="3">
    <source>
        <dbReference type="Proteomes" id="UP000095322"/>
    </source>
</evidence>
<name>A0A143WSD5_9ENTR</name>
<accession>A0A143WSD5</accession>
<dbReference type="RefSeq" id="WP_067566553.1">
    <property type="nucleotide sequence ID" value="NZ_LN999833.1"/>
</dbReference>
<dbReference type="OrthoDB" id="6120729at2"/>
<dbReference type="PATRIC" id="fig|1778262.3.peg.891"/>
<dbReference type="AlphaFoldDB" id="A0A143WSD5"/>
<dbReference type="EMBL" id="LN999833">
    <property type="protein sequence ID" value="CUX96736.1"/>
    <property type="molecule type" value="Genomic_DNA"/>
</dbReference>
<comment type="similarity">
    <text evidence="1">Belongs to the UPF0270 family.</text>
</comment>
<dbReference type="InterPro" id="IPR010648">
    <property type="entry name" value="UPF0270"/>
</dbReference>
<organism evidence="2 3">
    <name type="scientific">Candidatus Doolittlea endobia</name>
    <dbReference type="NCBI Taxonomy" id="1778262"/>
    <lineage>
        <taxon>Bacteria</taxon>
        <taxon>Pseudomonadati</taxon>
        <taxon>Pseudomonadota</taxon>
        <taxon>Gammaproteobacteria</taxon>
        <taxon>Enterobacterales</taxon>
        <taxon>Enterobacteriaceae</taxon>
        <taxon>Candidatus Doolittlea</taxon>
    </lineage>
</organism>
<protein>
    <submittedName>
        <fullName evidence="2">Uncharacterized protein</fullName>
    </submittedName>
</protein>
<evidence type="ECO:0000256" key="1">
    <source>
        <dbReference type="ARBA" id="ARBA00006450"/>
    </source>
</evidence>
<dbReference type="PIRSF" id="PIRSF006169">
    <property type="entry name" value="UCP006169"/>
    <property type="match status" value="1"/>
</dbReference>
<dbReference type="STRING" id="1778262.MHIR_DE00479"/>
<reference evidence="3" key="1">
    <citation type="submission" date="2016-01" db="EMBL/GenBank/DDBJ databases">
        <authorList>
            <person name="Husnik F."/>
        </authorList>
    </citation>
    <scope>NUCLEOTIDE SEQUENCE [LARGE SCALE GENOMIC DNA]</scope>
</reference>
<dbReference type="Pfam" id="PF06794">
    <property type="entry name" value="UPF0270"/>
    <property type="match status" value="1"/>
</dbReference>
<proteinExistence type="inferred from homology"/>